<evidence type="ECO:0000313" key="3">
    <source>
        <dbReference type="Proteomes" id="UP001596044"/>
    </source>
</evidence>
<organism evidence="2 3">
    <name type="scientific">Paenibacillus aestuarii</name>
    <dbReference type="NCBI Taxonomy" id="516965"/>
    <lineage>
        <taxon>Bacteria</taxon>
        <taxon>Bacillati</taxon>
        <taxon>Bacillota</taxon>
        <taxon>Bacilli</taxon>
        <taxon>Bacillales</taxon>
        <taxon>Paenibacillaceae</taxon>
        <taxon>Paenibacillus</taxon>
    </lineage>
</organism>
<gene>
    <name evidence="2" type="ORF">ACFPOG_22275</name>
</gene>
<proteinExistence type="predicted"/>
<comment type="caution">
    <text evidence="2">The sequence shown here is derived from an EMBL/GenBank/DDBJ whole genome shotgun (WGS) entry which is preliminary data.</text>
</comment>
<dbReference type="EMBL" id="JBHSMJ010000030">
    <property type="protein sequence ID" value="MFC5450979.1"/>
    <property type="molecule type" value="Genomic_DNA"/>
</dbReference>
<evidence type="ECO:0000256" key="1">
    <source>
        <dbReference type="SAM" id="Phobius"/>
    </source>
</evidence>
<keyword evidence="1" id="KW-0472">Membrane</keyword>
<keyword evidence="3" id="KW-1185">Reference proteome</keyword>
<dbReference type="RefSeq" id="WP_333742804.1">
    <property type="nucleotide sequence ID" value="NZ_JAQFVF010000055.1"/>
</dbReference>
<name>A0ABW0KCH9_9BACL</name>
<keyword evidence="1" id="KW-1133">Transmembrane helix</keyword>
<feature type="transmembrane region" description="Helical" evidence="1">
    <location>
        <begin position="24"/>
        <end position="46"/>
    </location>
</feature>
<dbReference type="InterPro" id="IPR012538">
    <property type="entry name" value="Cyt_c_oxidase_su2a"/>
</dbReference>
<keyword evidence="1" id="KW-0812">Transmembrane</keyword>
<dbReference type="Pfam" id="PF08113">
    <property type="entry name" value="CoxIIa"/>
    <property type="match status" value="1"/>
</dbReference>
<accession>A0ABW0KCH9</accession>
<reference evidence="3" key="1">
    <citation type="journal article" date="2019" name="Int. J. Syst. Evol. Microbiol.">
        <title>The Global Catalogue of Microorganisms (GCM) 10K type strain sequencing project: providing services to taxonomists for standard genome sequencing and annotation.</title>
        <authorList>
            <consortium name="The Broad Institute Genomics Platform"/>
            <consortium name="The Broad Institute Genome Sequencing Center for Infectious Disease"/>
            <person name="Wu L."/>
            <person name="Ma J."/>
        </authorList>
    </citation>
    <scope>NUCLEOTIDE SEQUENCE [LARGE SCALE GENOMIC DNA]</scope>
    <source>
        <strain evidence="3">KACC 11904</strain>
    </source>
</reference>
<dbReference type="Proteomes" id="UP001596044">
    <property type="component" value="Unassembled WGS sequence"/>
</dbReference>
<sequence length="49" mass="5373">MEMKEKDQAVAAATDEQPVLKGTFAAVLLLGGFLAVTWFAVFLLFLSRQ</sequence>
<evidence type="ECO:0000313" key="2">
    <source>
        <dbReference type="EMBL" id="MFC5450979.1"/>
    </source>
</evidence>
<protein>
    <submittedName>
        <fullName evidence="2">Cytochrome c oxidase subunit 2A</fullName>
    </submittedName>
</protein>